<evidence type="ECO:0000256" key="1">
    <source>
        <dbReference type="SAM" id="MobiDB-lite"/>
    </source>
</evidence>
<proteinExistence type="predicted"/>
<dbReference type="Proteomes" id="UP001595909">
    <property type="component" value="Unassembled WGS sequence"/>
</dbReference>
<reference evidence="4" key="1">
    <citation type="journal article" date="2019" name="Int. J. Syst. Evol. Microbiol.">
        <title>The Global Catalogue of Microorganisms (GCM) 10K type strain sequencing project: providing services to taxonomists for standard genome sequencing and annotation.</title>
        <authorList>
            <consortium name="The Broad Institute Genomics Platform"/>
            <consortium name="The Broad Institute Genome Sequencing Center for Infectious Disease"/>
            <person name="Wu L."/>
            <person name="Ma J."/>
        </authorList>
    </citation>
    <scope>NUCLEOTIDE SEQUENCE [LARGE SCALE GENOMIC DNA]</scope>
    <source>
        <strain evidence="4">CCUG 50347</strain>
    </source>
</reference>
<feature type="transmembrane region" description="Helical" evidence="2">
    <location>
        <begin position="108"/>
        <end position="125"/>
    </location>
</feature>
<keyword evidence="4" id="KW-1185">Reference proteome</keyword>
<keyword evidence="2" id="KW-0812">Transmembrane</keyword>
<dbReference type="RefSeq" id="WP_274191504.1">
    <property type="nucleotide sequence ID" value="NZ_BAABHN010000020.1"/>
</dbReference>
<dbReference type="EMBL" id="JBHSIM010000020">
    <property type="protein sequence ID" value="MFC4832678.1"/>
    <property type="molecule type" value="Genomic_DNA"/>
</dbReference>
<feature type="region of interest" description="Disordered" evidence="1">
    <location>
        <begin position="133"/>
        <end position="153"/>
    </location>
</feature>
<keyword evidence="2" id="KW-1133">Transmembrane helix</keyword>
<comment type="caution">
    <text evidence="3">The sequence shown here is derived from an EMBL/GenBank/DDBJ whole genome shotgun (WGS) entry which is preliminary data.</text>
</comment>
<protein>
    <submittedName>
        <fullName evidence="3">Uncharacterized protein</fullName>
    </submittedName>
</protein>
<name>A0ABV9RHD6_9PSEU</name>
<sequence length="153" mass="15737">MLTWLRSWKGGLVVAAACLVAGLVRVVAAPLDLLTVGLFPLAVAYGVAAEVERRMSNARRAATRADGADPMPWSTQPSRLAAWLRAERGYAREGAVVVPPATSTKDRVGAVLAIAAGVLGLVLVFQGHDGREGHTPAAPIGHASPASGPVDDG</sequence>
<accession>A0ABV9RHD6</accession>
<gene>
    <name evidence="3" type="ORF">ACFPEL_09675</name>
</gene>
<evidence type="ECO:0000313" key="4">
    <source>
        <dbReference type="Proteomes" id="UP001595909"/>
    </source>
</evidence>
<organism evidence="3 4">
    <name type="scientific">Actinomycetospora chibensis</name>
    <dbReference type="NCBI Taxonomy" id="663606"/>
    <lineage>
        <taxon>Bacteria</taxon>
        <taxon>Bacillati</taxon>
        <taxon>Actinomycetota</taxon>
        <taxon>Actinomycetes</taxon>
        <taxon>Pseudonocardiales</taxon>
        <taxon>Pseudonocardiaceae</taxon>
        <taxon>Actinomycetospora</taxon>
    </lineage>
</organism>
<evidence type="ECO:0000256" key="2">
    <source>
        <dbReference type="SAM" id="Phobius"/>
    </source>
</evidence>
<keyword evidence="2" id="KW-0472">Membrane</keyword>
<evidence type="ECO:0000313" key="3">
    <source>
        <dbReference type="EMBL" id="MFC4832678.1"/>
    </source>
</evidence>